<evidence type="ECO:0000256" key="1">
    <source>
        <dbReference type="ARBA" id="ARBA00004123"/>
    </source>
</evidence>
<feature type="domain" description="C2H2-type" evidence="9">
    <location>
        <begin position="253"/>
        <end position="281"/>
    </location>
</feature>
<evidence type="ECO:0000313" key="11">
    <source>
        <dbReference type="RefSeq" id="XP_034118398.1"/>
    </source>
</evidence>
<dbReference type="PANTHER" id="PTHR24391">
    <property type="entry name" value="HISTONE H4 TRANSCRIPTION FACTOR-RELATED"/>
    <property type="match status" value="1"/>
</dbReference>
<dbReference type="GeneID" id="117577638"/>
<dbReference type="PROSITE" id="PS50157">
    <property type="entry name" value="ZINC_FINGER_C2H2_2"/>
    <property type="match status" value="5"/>
</dbReference>
<comment type="subcellular location">
    <subcellularLocation>
        <location evidence="1">Nucleus</location>
    </subcellularLocation>
</comment>
<dbReference type="Pfam" id="PF00096">
    <property type="entry name" value="zf-C2H2"/>
    <property type="match status" value="2"/>
</dbReference>
<dbReference type="GO" id="GO:0000981">
    <property type="term" value="F:DNA-binding transcription factor activity, RNA polymerase II-specific"/>
    <property type="evidence" value="ECO:0007669"/>
    <property type="project" value="TreeGrafter"/>
</dbReference>
<keyword evidence="5" id="KW-0862">Zinc</keyword>
<dbReference type="AlphaFoldDB" id="A0A6P8XY21"/>
<evidence type="ECO:0000256" key="2">
    <source>
        <dbReference type="ARBA" id="ARBA00022723"/>
    </source>
</evidence>
<dbReference type="RefSeq" id="XP_034118398.1">
    <property type="nucleotide sequence ID" value="XM_034262507.2"/>
</dbReference>
<feature type="domain" description="C2H2-type" evidence="9">
    <location>
        <begin position="167"/>
        <end position="196"/>
    </location>
</feature>
<keyword evidence="3" id="KW-0677">Repeat</keyword>
<feature type="domain" description="C2H2-type" evidence="9">
    <location>
        <begin position="227"/>
        <end position="254"/>
    </location>
</feature>
<dbReference type="GO" id="GO:0045892">
    <property type="term" value="P:negative regulation of DNA-templated transcription"/>
    <property type="evidence" value="ECO:0007669"/>
    <property type="project" value="UniProtKB-ARBA"/>
</dbReference>
<feature type="domain" description="C2H2-type" evidence="9">
    <location>
        <begin position="282"/>
        <end position="315"/>
    </location>
</feature>
<dbReference type="GO" id="GO:0005634">
    <property type="term" value="C:nucleus"/>
    <property type="evidence" value="ECO:0007669"/>
    <property type="project" value="UniProtKB-SubCell"/>
</dbReference>
<keyword evidence="10" id="KW-1185">Reference proteome</keyword>
<reference evidence="11" key="1">
    <citation type="submission" date="2025-08" db="UniProtKB">
        <authorList>
            <consortium name="RefSeq"/>
        </authorList>
    </citation>
    <scope>IDENTIFICATION</scope>
    <source>
        <strain evidence="11">15112-1751.03</strain>
        <tissue evidence="11">Whole Adult</tissue>
    </source>
</reference>
<dbReference type="SUPFAM" id="SSF57667">
    <property type="entry name" value="beta-beta-alpha zinc fingers"/>
    <property type="match status" value="2"/>
</dbReference>
<evidence type="ECO:0000256" key="4">
    <source>
        <dbReference type="ARBA" id="ARBA00022771"/>
    </source>
</evidence>
<dbReference type="Gene3D" id="3.30.160.60">
    <property type="entry name" value="Classic Zinc Finger"/>
    <property type="match status" value="4"/>
</dbReference>
<dbReference type="Proteomes" id="UP000515160">
    <property type="component" value="Chromosome X"/>
</dbReference>
<evidence type="ECO:0000259" key="9">
    <source>
        <dbReference type="PROSITE" id="PS50157"/>
    </source>
</evidence>
<feature type="domain" description="C2H2-type" evidence="9">
    <location>
        <begin position="342"/>
        <end position="370"/>
    </location>
</feature>
<proteinExistence type="predicted"/>
<dbReference type="CTD" id="25988"/>
<dbReference type="PROSITE" id="PS00028">
    <property type="entry name" value="ZINC_FINGER_C2H2_1"/>
    <property type="match status" value="6"/>
</dbReference>
<evidence type="ECO:0000256" key="6">
    <source>
        <dbReference type="ARBA" id="ARBA00023125"/>
    </source>
</evidence>
<dbReference type="InterPro" id="IPR013087">
    <property type="entry name" value="Znf_C2H2_type"/>
</dbReference>
<keyword evidence="6" id="KW-0238">DNA-binding</keyword>
<keyword evidence="2" id="KW-0479">Metal-binding</keyword>
<dbReference type="InterPro" id="IPR051574">
    <property type="entry name" value="ZnF_E-box_Homeobox"/>
</dbReference>
<dbReference type="SMART" id="SM00355">
    <property type="entry name" value="ZnF_C2H2"/>
    <property type="match status" value="10"/>
</dbReference>
<name>A0A6P8XY21_DROAB</name>
<sequence>MMRQPSAKRKKPAEMQLPCGWRDCQVICNGEWLLNSHIALHLEQRWAEEAETECEDEPEECVCAWNDCNFSCTDREEFERHNYYHGYYLHLLLQGKKECERHPEIPACYAPARQGDKLPELKQNYHCGWSDCNRVFVSIVEFQDHIVQHASFEYEIQKSPDDERPKTQCNWNLCNKQLENKYRLIEHISTHSNKKHVACFHCGELFRTKTTLFDHLRRQPDNNTQKFQCAQCFKFFATEKLLRGHAVRHVNCYKCTMCDMTCSSASSLTMHIRYRHLKDKPFKCSECETRCVRESDLAKHVQIVHAKMVHQCDQPGCQYSVRTYTQMRRHYLEVHGNNPIFYGCHCCERFFKSGKSLSVHLIKKHNFRLPSGHKRFTYRLDENGFYRLETTRIESLEVTQQILSPHIKNQTELHKLSEAGSCFEIVNPISTEYERIIVSNDANEAHLVGEVTISLPSLLDDDENTVDNNVAVAVDALNDNHHP</sequence>
<gene>
    <name evidence="11" type="primary">LOC117577638</name>
</gene>
<dbReference type="InterPro" id="IPR036236">
    <property type="entry name" value="Znf_C2H2_sf"/>
</dbReference>
<protein>
    <submittedName>
        <fullName evidence="11">Histone H4 transcription factor</fullName>
    </submittedName>
</protein>
<evidence type="ECO:0000256" key="5">
    <source>
        <dbReference type="ARBA" id="ARBA00022833"/>
    </source>
</evidence>
<keyword evidence="4 8" id="KW-0863">Zinc-finger</keyword>
<dbReference type="GO" id="GO:0000978">
    <property type="term" value="F:RNA polymerase II cis-regulatory region sequence-specific DNA binding"/>
    <property type="evidence" value="ECO:0007669"/>
    <property type="project" value="TreeGrafter"/>
</dbReference>
<accession>A0A6P8XY21</accession>
<evidence type="ECO:0000256" key="7">
    <source>
        <dbReference type="ARBA" id="ARBA00023242"/>
    </source>
</evidence>
<dbReference type="OrthoDB" id="10260596at2759"/>
<organism evidence="10 11">
    <name type="scientific">Drosophila albomicans</name>
    <name type="common">Fruit fly</name>
    <dbReference type="NCBI Taxonomy" id="7291"/>
    <lineage>
        <taxon>Eukaryota</taxon>
        <taxon>Metazoa</taxon>
        <taxon>Ecdysozoa</taxon>
        <taxon>Arthropoda</taxon>
        <taxon>Hexapoda</taxon>
        <taxon>Insecta</taxon>
        <taxon>Pterygota</taxon>
        <taxon>Neoptera</taxon>
        <taxon>Endopterygota</taxon>
        <taxon>Diptera</taxon>
        <taxon>Brachycera</taxon>
        <taxon>Muscomorpha</taxon>
        <taxon>Ephydroidea</taxon>
        <taxon>Drosophilidae</taxon>
        <taxon>Drosophila</taxon>
    </lineage>
</organism>
<keyword evidence="7" id="KW-0539">Nucleus</keyword>
<evidence type="ECO:0000313" key="10">
    <source>
        <dbReference type="Proteomes" id="UP000515160"/>
    </source>
</evidence>
<evidence type="ECO:0000256" key="3">
    <source>
        <dbReference type="ARBA" id="ARBA00022737"/>
    </source>
</evidence>
<dbReference type="GO" id="GO:0008270">
    <property type="term" value="F:zinc ion binding"/>
    <property type="evidence" value="ECO:0007669"/>
    <property type="project" value="UniProtKB-KW"/>
</dbReference>
<dbReference type="PANTHER" id="PTHR24391:SF18">
    <property type="entry name" value="EG:115C2.6 PROTEIN"/>
    <property type="match status" value="1"/>
</dbReference>
<evidence type="ECO:0000256" key="8">
    <source>
        <dbReference type="PROSITE-ProRule" id="PRU00042"/>
    </source>
</evidence>